<name>A0AAV1TKI3_9STRA</name>
<dbReference type="Proteomes" id="UP001162060">
    <property type="component" value="Unassembled WGS sequence"/>
</dbReference>
<gene>
    <name evidence="2" type="ORF">PM001_LOCUS7508</name>
</gene>
<organism evidence="2 3">
    <name type="scientific">Peronospora matthiolae</name>
    <dbReference type="NCBI Taxonomy" id="2874970"/>
    <lineage>
        <taxon>Eukaryota</taxon>
        <taxon>Sar</taxon>
        <taxon>Stramenopiles</taxon>
        <taxon>Oomycota</taxon>
        <taxon>Peronosporomycetes</taxon>
        <taxon>Peronosporales</taxon>
        <taxon>Peronosporaceae</taxon>
        <taxon>Peronospora</taxon>
    </lineage>
</organism>
<proteinExistence type="predicted"/>
<dbReference type="EMBL" id="CAKLBY020000065">
    <property type="protein sequence ID" value="CAK7922200.1"/>
    <property type="molecule type" value="Genomic_DNA"/>
</dbReference>
<dbReference type="AlphaFoldDB" id="A0AAV1TKI3"/>
<protein>
    <submittedName>
        <fullName evidence="2">Uncharacterized protein</fullName>
    </submittedName>
</protein>
<evidence type="ECO:0000256" key="1">
    <source>
        <dbReference type="SAM" id="MobiDB-lite"/>
    </source>
</evidence>
<sequence length="74" mass="8223">MQKSMPRQIEDSNNRQTGRTSVLSHKSFLEDLASSQAVLRLPFQDVGDEGLLRVQQQFAMLIFAPSANVSASML</sequence>
<evidence type="ECO:0000313" key="2">
    <source>
        <dbReference type="EMBL" id="CAK7922200.1"/>
    </source>
</evidence>
<reference evidence="2" key="1">
    <citation type="submission" date="2024-01" db="EMBL/GenBank/DDBJ databases">
        <authorList>
            <person name="Webb A."/>
        </authorList>
    </citation>
    <scope>NUCLEOTIDE SEQUENCE</scope>
    <source>
        <strain evidence="2">Pm1</strain>
    </source>
</reference>
<accession>A0AAV1TKI3</accession>
<feature type="region of interest" description="Disordered" evidence="1">
    <location>
        <begin position="1"/>
        <end position="21"/>
    </location>
</feature>
<comment type="caution">
    <text evidence="2">The sequence shown here is derived from an EMBL/GenBank/DDBJ whole genome shotgun (WGS) entry which is preliminary data.</text>
</comment>
<evidence type="ECO:0000313" key="3">
    <source>
        <dbReference type="Proteomes" id="UP001162060"/>
    </source>
</evidence>